<feature type="region of interest" description="Disordered" evidence="7">
    <location>
        <begin position="1"/>
        <end position="20"/>
    </location>
</feature>
<evidence type="ECO:0000256" key="3">
    <source>
        <dbReference type="ARBA" id="ARBA00022670"/>
    </source>
</evidence>
<dbReference type="InterPro" id="IPR038765">
    <property type="entry name" value="Papain-like_cys_pep_sf"/>
</dbReference>
<evidence type="ECO:0000256" key="7">
    <source>
        <dbReference type="SAM" id="MobiDB-lite"/>
    </source>
</evidence>
<dbReference type="EC" id="3.4.19.12" evidence="2"/>
<dbReference type="Pfam" id="PF10275">
    <property type="entry name" value="Peptidase_C65"/>
    <property type="match status" value="1"/>
</dbReference>
<dbReference type="CDD" id="cd22749">
    <property type="entry name" value="Otubain_C65"/>
    <property type="match status" value="1"/>
</dbReference>
<dbReference type="InterPro" id="IPR019400">
    <property type="entry name" value="Peptidase_C65_otubain"/>
</dbReference>
<evidence type="ECO:0000256" key="4">
    <source>
        <dbReference type="ARBA" id="ARBA00022786"/>
    </source>
</evidence>
<evidence type="ECO:0000313" key="9">
    <source>
        <dbReference type="EMBL" id="KAH7316844.1"/>
    </source>
</evidence>
<dbReference type="EMBL" id="JAGPNK010000008">
    <property type="protein sequence ID" value="KAH7316844.1"/>
    <property type="molecule type" value="Genomic_DNA"/>
</dbReference>
<dbReference type="InterPro" id="IPR003323">
    <property type="entry name" value="OTU_dom"/>
</dbReference>
<evidence type="ECO:0000256" key="6">
    <source>
        <dbReference type="ARBA" id="ARBA00022807"/>
    </source>
</evidence>
<dbReference type="GO" id="GO:0005634">
    <property type="term" value="C:nucleus"/>
    <property type="evidence" value="ECO:0007669"/>
    <property type="project" value="TreeGrafter"/>
</dbReference>
<feature type="compositionally biased region" description="Basic and acidic residues" evidence="7">
    <location>
        <begin position="1"/>
        <end position="10"/>
    </location>
</feature>
<protein>
    <recommendedName>
        <fullName evidence="2">ubiquitinyl hydrolase 1</fullName>
        <ecNumber evidence="2">3.4.19.12</ecNumber>
    </recommendedName>
</protein>
<evidence type="ECO:0000256" key="2">
    <source>
        <dbReference type="ARBA" id="ARBA00012759"/>
    </source>
</evidence>
<name>A0A8K0WPU8_9HYPO</name>
<evidence type="ECO:0000256" key="1">
    <source>
        <dbReference type="ARBA" id="ARBA00000707"/>
    </source>
</evidence>
<dbReference type="InterPro" id="IPR042467">
    <property type="entry name" value="Peptidase_C65_otubain_sub2"/>
</dbReference>
<evidence type="ECO:0000313" key="10">
    <source>
        <dbReference type="Proteomes" id="UP000813444"/>
    </source>
</evidence>
<dbReference type="Gene3D" id="1.20.1300.20">
    <property type="entry name" value="Peptidase C65 Otubain, subdomain 2"/>
    <property type="match status" value="1"/>
</dbReference>
<keyword evidence="3" id="KW-0645">Protease</keyword>
<accession>A0A8K0WPU8</accession>
<feature type="domain" description="OTU" evidence="8">
    <location>
        <begin position="62"/>
        <end position="272"/>
    </location>
</feature>
<proteinExistence type="predicted"/>
<dbReference type="GO" id="GO:0006508">
    <property type="term" value="P:proteolysis"/>
    <property type="evidence" value="ECO:0007669"/>
    <property type="project" value="UniProtKB-KW"/>
</dbReference>
<gene>
    <name evidence="9" type="ORF">B0I35DRAFT_354182</name>
</gene>
<keyword evidence="10" id="KW-1185">Reference proteome</keyword>
<dbReference type="OrthoDB" id="18915at2759"/>
<evidence type="ECO:0000256" key="5">
    <source>
        <dbReference type="ARBA" id="ARBA00022801"/>
    </source>
</evidence>
<comment type="catalytic activity">
    <reaction evidence="1">
        <text>Thiol-dependent hydrolysis of ester, thioester, amide, peptide and isopeptide bonds formed by the C-terminal Gly of ubiquitin (a 76-residue protein attached to proteins as an intracellular targeting signal).</text>
        <dbReference type="EC" id="3.4.19.12"/>
    </reaction>
</comment>
<dbReference type="Gene3D" id="3.30.200.60">
    <property type="entry name" value="Peptidase C65 Otubain, subdomain 1"/>
    <property type="match status" value="1"/>
</dbReference>
<dbReference type="Proteomes" id="UP000813444">
    <property type="component" value="Unassembled WGS sequence"/>
</dbReference>
<keyword evidence="6" id="KW-0788">Thiol protease</keyword>
<feature type="region of interest" description="Disordered" evidence="7">
    <location>
        <begin position="339"/>
        <end position="398"/>
    </location>
</feature>
<dbReference type="GO" id="GO:0071108">
    <property type="term" value="P:protein K48-linked deubiquitination"/>
    <property type="evidence" value="ECO:0007669"/>
    <property type="project" value="TreeGrafter"/>
</dbReference>
<keyword evidence="4" id="KW-0833">Ubl conjugation pathway</keyword>
<keyword evidence="5" id="KW-0378">Hydrolase</keyword>
<organism evidence="9 10">
    <name type="scientific">Stachybotrys elegans</name>
    <dbReference type="NCBI Taxonomy" id="80388"/>
    <lineage>
        <taxon>Eukaryota</taxon>
        <taxon>Fungi</taxon>
        <taxon>Dikarya</taxon>
        <taxon>Ascomycota</taxon>
        <taxon>Pezizomycotina</taxon>
        <taxon>Sordariomycetes</taxon>
        <taxon>Hypocreomycetidae</taxon>
        <taxon>Hypocreales</taxon>
        <taxon>Stachybotryaceae</taxon>
        <taxon>Stachybotrys</taxon>
    </lineage>
</organism>
<dbReference type="GO" id="GO:0043130">
    <property type="term" value="F:ubiquitin binding"/>
    <property type="evidence" value="ECO:0007669"/>
    <property type="project" value="TreeGrafter"/>
</dbReference>
<feature type="region of interest" description="Disordered" evidence="7">
    <location>
        <begin position="474"/>
        <end position="499"/>
    </location>
</feature>
<dbReference type="InterPro" id="IPR042468">
    <property type="entry name" value="Peptidase_C65_otubain_sub1"/>
</dbReference>
<feature type="compositionally biased region" description="Basic residues" evidence="7">
    <location>
        <begin position="490"/>
        <end position="499"/>
    </location>
</feature>
<evidence type="ECO:0000259" key="8">
    <source>
        <dbReference type="PROSITE" id="PS50802"/>
    </source>
</evidence>
<dbReference type="SUPFAM" id="SSF54001">
    <property type="entry name" value="Cysteine proteinases"/>
    <property type="match status" value="1"/>
</dbReference>
<comment type="caution">
    <text evidence="9">The sequence shown here is derived from an EMBL/GenBank/DDBJ whole genome shotgun (WGS) entry which is preliminary data.</text>
</comment>
<reference evidence="9" key="1">
    <citation type="journal article" date="2021" name="Nat. Commun.">
        <title>Genetic determinants of endophytism in the Arabidopsis root mycobiome.</title>
        <authorList>
            <person name="Mesny F."/>
            <person name="Miyauchi S."/>
            <person name="Thiergart T."/>
            <person name="Pickel B."/>
            <person name="Atanasova L."/>
            <person name="Karlsson M."/>
            <person name="Huettel B."/>
            <person name="Barry K.W."/>
            <person name="Haridas S."/>
            <person name="Chen C."/>
            <person name="Bauer D."/>
            <person name="Andreopoulos W."/>
            <person name="Pangilinan J."/>
            <person name="LaButti K."/>
            <person name="Riley R."/>
            <person name="Lipzen A."/>
            <person name="Clum A."/>
            <person name="Drula E."/>
            <person name="Henrissat B."/>
            <person name="Kohler A."/>
            <person name="Grigoriev I.V."/>
            <person name="Martin F.M."/>
            <person name="Hacquard S."/>
        </authorList>
    </citation>
    <scope>NUCLEOTIDE SEQUENCE</scope>
    <source>
        <strain evidence="9">MPI-CAGE-CH-0235</strain>
    </source>
</reference>
<sequence length="499" mass="54810">MEQEPQDQHGVEAQQAAAKDYQPVLEGPFVGDKVSSDAITEEYAKADPVYVEKTLALSQAYSHYRRIQGDGNCGWRAIGFSYFEKLIDHGDQGQIEGEVARLTSLNNMLATVGGYSYYDDFFEPFAELLRDVAASMPNHGAAHMIALQRWNDESIASSLIYYLRLLAATYLKANAANYDPFVPDDVGVLGYCSGSIELPNREIEHLGINGLANVLLKPVNFVLDIAYLDRSAGDAVNSYRFPEDTNEQDPSTVAAIIHLLYRPDHYDIIYPAPPAPVPIPVRQQAPMQVHRVNGFSHNLGILQTSMGGFSTVDFSAMGNIPIPSFSPAVLTPLAPPLPSPMSDTYAGSLQHHHHHQQPQHQQQPLPNPWMAPFTEDMETSPGPSNQPAMVSPPLSVSPLSRGGSIDSGMVGGGLGQQHAAAGPPTPGYQIRFSPVQLEYDEGKRDFPEQAFHLSTSTFKNSVYNRAHFGNPDFHPEEWCPDDESIDSRVGGKRKIKKET</sequence>
<dbReference type="AlphaFoldDB" id="A0A8K0WPU8"/>
<dbReference type="PANTHER" id="PTHR12931">
    <property type="entry name" value="UBIQUITIN THIOLESTERASE PROTEIN OTUB"/>
    <property type="match status" value="1"/>
</dbReference>
<dbReference type="PANTHER" id="PTHR12931:SF15">
    <property type="entry name" value="UBIQUITIN THIOESTERASE OTUBAIN-LIKE"/>
    <property type="match status" value="1"/>
</dbReference>
<dbReference type="PROSITE" id="PS50802">
    <property type="entry name" value="OTU"/>
    <property type="match status" value="1"/>
</dbReference>
<dbReference type="GO" id="GO:0004843">
    <property type="term" value="F:cysteine-type deubiquitinase activity"/>
    <property type="evidence" value="ECO:0007669"/>
    <property type="project" value="UniProtKB-EC"/>
</dbReference>